<protein>
    <submittedName>
        <fullName evidence="1">3-methyl-2-oxobutanoate hydroxymethyltransferase</fullName>
    </submittedName>
</protein>
<dbReference type="RefSeq" id="WP_195894468.1">
    <property type="nucleotide sequence ID" value="NZ_JADOGI010000014.1"/>
</dbReference>
<accession>A0A931A8T3</accession>
<comment type="caution">
    <text evidence="1">The sequence shown here is derived from an EMBL/GenBank/DDBJ whole genome shotgun (WGS) entry which is preliminary data.</text>
</comment>
<sequence>MTQSRLVSSCARAATAEEAAFRIDYPLAAARNTRVVALDAAAGEIVRQAAQTQWAQARFYSAVDPGHSLVTMSGERVPLVGELEDSNTLVLVSTNGENTEAAATIGAACKVRGIMTAGLAVTPGQLTSEALFALRPYARILLVPAEEDDLFELLRATRA</sequence>
<evidence type="ECO:0000313" key="2">
    <source>
        <dbReference type="Proteomes" id="UP000605361"/>
    </source>
</evidence>
<reference evidence="1" key="1">
    <citation type="submission" date="2020-11" db="EMBL/GenBank/DDBJ databases">
        <title>Whole-genome analyses of Nonomuraea sp. K274.</title>
        <authorList>
            <person name="Veyisoglu A."/>
        </authorList>
    </citation>
    <scope>NUCLEOTIDE SEQUENCE</scope>
    <source>
        <strain evidence="1">K274</strain>
    </source>
</reference>
<name>A0A931A8T3_9ACTN</name>
<dbReference type="Proteomes" id="UP000605361">
    <property type="component" value="Unassembled WGS sequence"/>
</dbReference>
<dbReference type="AlphaFoldDB" id="A0A931A8T3"/>
<gene>
    <name evidence="1" type="ORF">ITP53_06970</name>
</gene>
<evidence type="ECO:0000313" key="1">
    <source>
        <dbReference type="EMBL" id="MBF8185485.1"/>
    </source>
</evidence>
<proteinExistence type="predicted"/>
<organism evidence="1 2">
    <name type="scientific">Nonomuraea cypriaca</name>
    <dbReference type="NCBI Taxonomy" id="1187855"/>
    <lineage>
        <taxon>Bacteria</taxon>
        <taxon>Bacillati</taxon>
        <taxon>Actinomycetota</taxon>
        <taxon>Actinomycetes</taxon>
        <taxon>Streptosporangiales</taxon>
        <taxon>Streptosporangiaceae</taxon>
        <taxon>Nonomuraea</taxon>
    </lineage>
</organism>
<keyword evidence="2" id="KW-1185">Reference proteome</keyword>
<dbReference type="EMBL" id="JADOGI010000014">
    <property type="protein sequence ID" value="MBF8185485.1"/>
    <property type="molecule type" value="Genomic_DNA"/>
</dbReference>